<evidence type="ECO:0000256" key="1">
    <source>
        <dbReference type="ARBA" id="ARBA00000085"/>
    </source>
</evidence>
<dbReference type="Proteomes" id="UP000006793">
    <property type="component" value="Chromosome"/>
</dbReference>
<dbReference type="InterPro" id="IPR036097">
    <property type="entry name" value="HisK_dim/P_sf"/>
</dbReference>
<dbReference type="InParanoid" id="F8ACX3"/>
<dbReference type="PANTHER" id="PTHR45569:SF1">
    <property type="entry name" value="SENSOR PROTEIN KDPD"/>
    <property type="match status" value="1"/>
</dbReference>
<dbReference type="PANTHER" id="PTHR45569">
    <property type="entry name" value="SENSOR PROTEIN KDPD"/>
    <property type="match status" value="1"/>
</dbReference>
<dbReference type="eggNOG" id="COG2205">
    <property type="taxonomic scope" value="Bacteria"/>
</dbReference>
<name>F8ACX3_THEID</name>
<dbReference type="AlphaFoldDB" id="F8ACX3"/>
<dbReference type="SUPFAM" id="SSF55874">
    <property type="entry name" value="ATPase domain of HSP90 chaperone/DNA topoisomerase II/histidine kinase"/>
    <property type="match status" value="1"/>
</dbReference>
<dbReference type="CDD" id="cd00075">
    <property type="entry name" value="HATPase"/>
    <property type="match status" value="1"/>
</dbReference>
<dbReference type="InterPro" id="IPR052023">
    <property type="entry name" value="Histidine_kinase_KdpD"/>
</dbReference>
<dbReference type="OrthoDB" id="9815750at2"/>
<evidence type="ECO:0000313" key="5">
    <source>
        <dbReference type="Proteomes" id="UP000006793"/>
    </source>
</evidence>
<dbReference type="CDD" id="cd00082">
    <property type="entry name" value="HisKA"/>
    <property type="match status" value="1"/>
</dbReference>
<accession>F8ACX3</accession>
<dbReference type="InterPro" id="IPR036890">
    <property type="entry name" value="HATPase_C_sf"/>
</dbReference>
<dbReference type="RefSeq" id="WP_013907510.1">
    <property type="nucleotide sequence ID" value="NC_015681.1"/>
</dbReference>
<keyword evidence="5" id="KW-1185">Reference proteome</keyword>
<reference evidence="5" key="1">
    <citation type="submission" date="2011-04" db="EMBL/GenBank/DDBJ databases">
        <title>The complete genome of Thermodesulfatator indicus DSM 15286.</title>
        <authorList>
            <person name="Lucas S."/>
            <person name="Copeland A."/>
            <person name="Lapidus A."/>
            <person name="Bruce D."/>
            <person name="Goodwin L."/>
            <person name="Pitluck S."/>
            <person name="Peters L."/>
            <person name="Kyrpides N."/>
            <person name="Mavromatis K."/>
            <person name="Pagani I."/>
            <person name="Ivanova N."/>
            <person name="Saunders L."/>
            <person name="Detter J.C."/>
            <person name="Tapia R."/>
            <person name="Han C."/>
            <person name="Land M."/>
            <person name="Hauser L."/>
            <person name="Markowitz V."/>
            <person name="Cheng J.-F."/>
            <person name="Hugenholtz P."/>
            <person name="Woyke T."/>
            <person name="Wu D."/>
            <person name="Spring S."/>
            <person name="Schroeder M."/>
            <person name="Brambilla E."/>
            <person name="Klenk H.-P."/>
            <person name="Eisen J.A."/>
        </authorList>
    </citation>
    <scope>NUCLEOTIDE SEQUENCE [LARGE SCALE GENOMIC DNA]</scope>
    <source>
        <strain evidence="5">DSM 15286 / JCM 11887 / CIR29812</strain>
    </source>
</reference>
<dbReference type="PROSITE" id="PS50109">
    <property type="entry name" value="HIS_KIN"/>
    <property type="match status" value="1"/>
</dbReference>
<dbReference type="Gene3D" id="3.30.565.10">
    <property type="entry name" value="Histidine kinase-like ATPase, C-terminal domain"/>
    <property type="match status" value="1"/>
</dbReference>
<reference evidence="4 5" key="2">
    <citation type="journal article" date="2012" name="Stand. Genomic Sci.">
        <title>Complete genome sequence of the thermophilic sulfate-reducing ocean bacterium Thermodesulfatator indicus type strain (CIR29812(T)).</title>
        <authorList>
            <person name="Anderson I."/>
            <person name="Saunders E."/>
            <person name="Lapidus A."/>
            <person name="Nolan M."/>
            <person name="Lucas S."/>
            <person name="Tice H."/>
            <person name="Del Rio T.G."/>
            <person name="Cheng J.F."/>
            <person name="Han C."/>
            <person name="Tapia R."/>
            <person name="Goodwin L.A."/>
            <person name="Pitluck S."/>
            <person name="Liolios K."/>
            <person name="Mavromatis K."/>
            <person name="Pagani I."/>
            <person name="Ivanova N."/>
            <person name="Mikhailova N."/>
            <person name="Pati A."/>
            <person name="Chen A."/>
            <person name="Palaniappan K."/>
            <person name="Land M."/>
            <person name="Hauser L."/>
            <person name="Jeffries C.D."/>
            <person name="Chang Y.J."/>
            <person name="Brambilla E.M."/>
            <person name="Rohde M."/>
            <person name="Spring S."/>
            <person name="Goker M."/>
            <person name="Detter J.C."/>
            <person name="Woyke T."/>
            <person name="Bristow J."/>
            <person name="Eisen J.A."/>
            <person name="Markowitz V."/>
            <person name="Hugenholtz P."/>
            <person name="Kyrpides N.C."/>
            <person name="Klenk H.P."/>
        </authorList>
    </citation>
    <scope>NUCLEOTIDE SEQUENCE [LARGE SCALE GENOMIC DNA]</scope>
    <source>
        <strain evidence="5">DSM 15286 / JCM 11887 / CIR29812</strain>
    </source>
</reference>
<evidence type="ECO:0000313" key="4">
    <source>
        <dbReference type="EMBL" id="AEH44767.1"/>
    </source>
</evidence>
<organism evidence="4 5">
    <name type="scientific">Thermodesulfatator indicus (strain DSM 15286 / JCM 11887 / CIR29812)</name>
    <dbReference type="NCBI Taxonomy" id="667014"/>
    <lineage>
        <taxon>Bacteria</taxon>
        <taxon>Pseudomonadati</taxon>
        <taxon>Thermodesulfobacteriota</taxon>
        <taxon>Thermodesulfobacteria</taxon>
        <taxon>Thermodesulfobacteriales</taxon>
        <taxon>Thermodesulfatatoraceae</taxon>
        <taxon>Thermodesulfatator</taxon>
    </lineage>
</organism>
<sequence>MINSNYMFKSLFCEKECRLEHLLELSLKFVTKLLQTEEEEDLWALVLVAITSAQGLKFNRAFIFKKEEARDVFRGVTGLGPLSFEEAHQIWSQLEVEKPSFEELIARARQEITNENRPIVKFAKELSISFCENSSSWQKVFNEQKVLHLKRDEHPEFRYLFEKLEVNECALAPIKTPMTYGFILVDNFVTKKSFSAMEFYFLETISALTSIALQRLWSYKELLRQKHLLLEAERISVIGELSSKIFHEIRNPVSALGGLSKVLLKKEVPEGIENYLKTMVREAERLENVLKDLFQFMPSFELKKEPVRLYRLLQSALVLFLGVFKEKGIHVSFECLDGDPIVNVDPKEMQLVFINILKNILETLKEGGSLQIITDKDQEGIKLKIIAQNSQIKQKTFHKFPSQITKGFSEKSVSGLGLSLAKRMIELHGGRFSVEYLESSGMEIIIFFPKKMIMNGEDA</sequence>
<dbReference type="KEGG" id="tid:Thein_0890"/>
<dbReference type="HOGENOM" id="CLU_595711_0_0_0"/>
<feature type="domain" description="Histidine kinase" evidence="3">
    <location>
        <begin position="244"/>
        <end position="452"/>
    </location>
</feature>
<dbReference type="Pfam" id="PF00512">
    <property type="entry name" value="HisKA"/>
    <property type="match status" value="1"/>
</dbReference>
<dbReference type="SUPFAM" id="SSF55781">
    <property type="entry name" value="GAF domain-like"/>
    <property type="match status" value="1"/>
</dbReference>
<dbReference type="PaxDb" id="667014-Thein_0890"/>
<evidence type="ECO:0000256" key="2">
    <source>
        <dbReference type="ARBA" id="ARBA00012438"/>
    </source>
</evidence>
<dbReference type="InterPro" id="IPR003594">
    <property type="entry name" value="HATPase_dom"/>
</dbReference>
<comment type="catalytic activity">
    <reaction evidence="1">
        <text>ATP + protein L-histidine = ADP + protein N-phospho-L-histidine.</text>
        <dbReference type="EC" id="2.7.13.3"/>
    </reaction>
</comment>
<dbReference type="SMART" id="SM00387">
    <property type="entry name" value="HATPase_c"/>
    <property type="match status" value="1"/>
</dbReference>
<dbReference type="InterPro" id="IPR005467">
    <property type="entry name" value="His_kinase_dom"/>
</dbReference>
<dbReference type="Gene3D" id="1.10.287.130">
    <property type="match status" value="1"/>
</dbReference>
<dbReference type="SUPFAM" id="SSF47384">
    <property type="entry name" value="Homodimeric domain of signal transducing histidine kinase"/>
    <property type="match status" value="1"/>
</dbReference>
<evidence type="ECO:0000259" key="3">
    <source>
        <dbReference type="PROSITE" id="PS50109"/>
    </source>
</evidence>
<dbReference type="InterPro" id="IPR029016">
    <property type="entry name" value="GAF-like_dom_sf"/>
</dbReference>
<dbReference type="Pfam" id="PF02518">
    <property type="entry name" value="HATPase_c"/>
    <property type="match status" value="1"/>
</dbReference>
<protein>
    <recommendedName>
        <fullName evidence="2">histidine kinase</fullName>
        <ecNumber evidence="2">2.7.13.3</ecNumber>
    </recommendedName>
</protein>
<dbReference type="SMART" id="SM00388">
    <property type="entry name" value="HisKA"/>
    <property type="match status" value="1"/>
</dbReference>
<dbReference type="GO" id="GO:0000155">
    <property type="term" value="F:phosphorelay sensor kinase activity"/>
    <property type="evidence" value="ECO:0007669"/>
    <property type="project" value="InterPro"/>
</dbReference>
<keyword evidence="4" id="KW-0418">Kinase</keyword>
<dbReference type="InterPro" id="IPR003661">
    <property type="entry name" value="HisK_dim/P_dom"/>
</dbReference>
<proteinExistence type="predicted"/>
<dbReference type="EC" id="2.7.13.3" evidence="2"/>
<dbReference type="Gene3D" id="3.30.450.40">
    <property type="match status" value="1"/>
</dbReference>
<dbReference type="EMBL" id="CP002683">
    <property type="protein sequence ID" value="AEH44767.1"/>
    <property type="molecule type" value="Genomic_DNA"/>
</dbReference>
<dbReference type="GO" id="GO:0005886">
    <property type="term" value="C:plasma membrane"/>
    <property type="evidence" value="ECO:0007669"/>
    <property type="project" value="TreeGrafter"/>
</dbReference>
<keyword evidence="4" id="KW-0808">Transferase</keyword>
<dbReference type="STRING" id="667014.Thein_0890"/>
<gene>
    <name evidence="4" type="ordered locus">Thein_0890</name>
</gene>